<dbReference type="InterPro" id="IPR002104">
    <property type="entry name" value="Integrase_catalytic"/>
</dbReference>
<gene>
    <name evidence="3" type="ORF">ENR64_10725</name>
</gene>
<dbReference type="PROSITE" id="PS51898">
    <property type="entry name" value="TYR_RECOMBINASE"/>
    <property type="match status" value="1"/>
</dbReference>
<dbReference type="AlphaFoldDB" id="A0A7C3KEQ7"/>
<dbReference type="SUPFAM" id="SSF56349">
    <property type="entry name" value="DNA breaking-rejoining enzymes"/>
    <property type="match status" value="1"/>
</dbReference>
<name>A0A7C3KEQ7_9CYAN</name>
<dbReference type="EMBL" id="DSRU01000157">
    <property type="protein sequence ID" value="HFM98208.1"/>
    <property type="molecule type" value="Genomic_DNA"/>
</dbReference>
<accession>A0A7C3KEQ7</accession>
<dbReference type="InterPro" id="IPR011010">
    <property type="entry name" value="DNA_brk_join_enz"/>
</dbReference>
<evidence type="ECO:0000313" key="3">
    <source>
        <dbReference type="EMBL" id="HFM98208.1"/>
    </source>
</evidence>
<organism evidence="3">
    <name type="scientific">Oscillatoriales cyanobacterium SpSt-418</name>
    <dbReference type="NCBI Taxonomy" id="2282169"/>
    <lineage>
        <taxon>Bacteria</taxon>
        <taxon>Bacillati</taxon>
        <taxon>Cyanobacteriota</taxon>
        <taxon>Cyanophyceae</taxon>
        <taxon>Oscillatoriophycideae</taxon>
        <taxon>Oscillatoriales</taxon>
    </lineage>
</organism>
<reference evidence="3" key="1">
    <citation type="journal article" date="2020" name="mSystems">
        <title>Genome- and Community-Level Interaction Insights into Carbon Utilization and Element Cycling Functions of Hydrothermarchaeota in Hydrothermal Sediment.</title>
        <authorList>
            <person name="Zhou Z."/>
            <person name="Liu Y."/>
            <person name="Xu W."/>
            <person name="Pan J."/>
            <person name="Luo Z.H."/>
            <person name="Li M."/>
        </authorList>
    </citation>
    <scope>NUCLEOTIDE SEQUENCE [LARGE SCALE GENOMIC DNA]</scope>
    <source>
        <strain evidence="3">SpSt-418</strain>
    </source>
</reference>
<dbReference type="Gene3D" id="1.10.443.10">
    <property type="entry name" value="Intergrase catalytic core"/>
    <property type="match status" value="1"/>
</dbReference>
<comment type="caution">
    <text evidence="3">The sequence shown here is derived from an EMBL/GenBank/DDBJ whole genome shotgun (WGS) entry which is preliminary data.</text>
</comment>
<dbReference type="CDD" id="cd00796">
    <property type="entry name" value="INT_Rci_Hp1_C"/>
    <property type="match status" value="1"/>
</dbReference>
<protein>
    <submittedName>
        <fullName evidence="3">Site-specific integrase</fullName>
    </submittedName>
</protein>
<dbReference type="GO" id="GO:0006310">
    <property type="term" value="P:DNA recombination"/>
    <property type="evidence" value="ECO:0007669"/>
    <property type="project" value="UniProtKB-KW"/>
</dbReference>
<evidence type="ECO:0000256" key="1">
    <source>
        <dbReference type="ARBA" id="ARBA00023172"/>
    </source>
</evidence>
<dbReference type="GO" id="GO:0003677">
    <property type="term" value="F:DNA binding"/>
    <property type="evidence" value="ECO:0007669"/>
    <property type="project" value="InterPro"/>
</dbReference>
<dbReference type="InterPro" id="IPR013762">
    <property type="entry name" value="Integrase-like_cat_sf"/>
</dbReference>
<keyword evidence="1" id="KW-0233">DNA recombination</keyword>
<sequence length="388" mass="44627">MANFDALDSKIEQVNARLKVARMGLQIERRGQKLNLRGTLPPRSGSDRLKPHQQRLSLNLPATPAGLKQAEQEVKVIAAELIQNTFNWRNYHIRLGRISQLELAQKIEAFTEAFFDEPQRQINLAATKTTWESAYQPYLRKLEAIAQHNNLSLEEAIYATINANEANSRSRQVCCTALAAFANFLQLPLKLEFNELTGGYNNTYASIRNLPSDDLIAETWQKIPNPAWRFVYGLMATYGLRNHEVFFCDLFNLQPSQTNPTIRVLASTKTGEHEVWPFYPEWVETFQLRDIHLPKIQLDLNQTTLQRIGQRVTAQFRRYEVPFSPYDLRHAWAIRTIHFGLPDAIAAKMMGHSIAVHNRTYHQWITHRDQAQAVETALQKTKLSAPRL</sequence>
<dbReference type="GO" id="GO:0015074">
    <property type="term" value="P:DNA integration"/>
    <property type="evidence" value="ECO:0007669"/>
    <property type="project" value="InterPro"/>
</dbReference>
<feature type="domain" description="Tyr recombinase" evidence="2">
    <location>
        <begin position="205"/>
        <end position="375"/>
    </location>
</feature>
<proteinExistence type="predicted"/>
<evidence type="ECO:0000259" key="2">
    <source>
        <dbReference type="PROSITE" id="PS51898"/>
    </source>
</evidence>